<dbReference type="GO" id="GO:0071949">
    <property type="term" value="F:FAD binding"/>
    <property type="evidence" value="ECO:0007669"/>
    <property type="project" value="TreeGrafter"/>
</dbReference>
<evidence type="ECO:0000313" key="9">
    <source>
        <dbReference type="Proteomes" id="UP000552587"/>
    </source>
</evidence>
<evidence type="ECO:0000256" key="6">
    <source>
        <dbReference type="RuleBase" id="RU004182"/>
    </source>
</evidence>
<comment type="cofactor">
    <cofactor evidence="1">
        <name>(6R)-5,10-methylene-5,6,7,8-tetrahydrofolate</name>
        <dbReference type="ChEBI" id="CHEBI:15636"/>
    </cofactor>
</comment>
<dbReference type="Pfam" id="PF00875">
    <property type="entry name" value="DNA_photolyase"/>
    <property type="match status" value="1"/>
</dbReference>
<sequence>MNPSSRPPVAVVWFRNDLRLADNPALAAAVDAGYAVVPVYVHAPEEEGAGAPGAASDAWRTRSLQQLAGSLARRGTPLRIFKGPALATLRAVVASTGASAMFWNRRYEPAVEARDARVKLALREDGLTVRSFNGSLMVEPWSVETGQGTPYRVFTPYWRSARPRWREREPWHVPDRLLACDEGPSGIPVAALGLQPSPRWDRTFWDAWNPGEAGAHEALEIFLEGTLDGYADGRDRPAQTSTSRLSPHLHFGEIAPWRIHAAVHAARSTARERHVDTFAKELGWREFAHHLLHHFPETVSANFNKRFDGFPWQTPSSEQWRRVEEGRTGIPLVDAGLRELWHTGWMHNRVRMVVGSCLTKHLRWHWQHGARWFWDTLVDADLANNTLGWQWVAGTGADAAPYFRIFNPATQAARFDPDGIYIARWVPELAGIPAKARFAPWQHPDLLDERSRTYPAPLVSLAEGREAALAALAASARRNRPSRS</sequence>
<organism evidence="8 9">
    <name type="scientific">Marilutibacter penaei</name>
    <dbReference type="NCBI Taxonomy" id="2759900"/>
    <lineage>
        <taxon>Bacteria</taxon>
        <taxon>Pseudomonadati</taxon>
        <taxon>Pseudomonadota</taxon>
        <taxon>Gammaproteobacteria</taxon>
        <taxon>Lysobacterales</taxon>
        <taxon>Lysobacteraceae</taxon>
        <taxon>Marilutibacter</taxon>
    </lineage>
</organism>
<dbReference type="InterPro" id="IPR002081">
    <property type="entry name" value="Cryptochrome/DNA_photolyase_1"/>
</dbReference>
<dbReference type="Gene3D" id="3.40.50.620">
    <property type="entry name" value="HUPs"/>
    <property type="match status" value="1"/>
</dbReference>
<dbReference type="EMBL" id="JACHTE010000008">
    <property type="protein sequence ID" value="MBB1089252.1"/>
    <property type="molecule type" value="Genomic_DNA"/>
</dbReference>
<evidence type="ECO:0000256" key="3">
    <source>
        <dbReference type="ARBA" id="ARBA00022827"/>
    </source>
</evidence>
<keyword evidence="6" id="KW-0157">Chromophore</keyword>
<keyword evidence="8" id="KW-0456">Lyase</keyword>
<dbReference type="AlphaFoldDB" id="A0A7W3YFI6"/>
<protein>
    <submittedName>
        <fullName evidence="8">Deoxyribodipyrimidine photo-lyase</fullName>
    </submittedName>
</protein>
<dbReference type="PROSITE" id="PS51645">
    <property type="entry name" value="PHR_CRY_ALPHA_BETA"/>
    <property type="match status" value="1"/>
</dbReference>
<dbReference type="GO" id="GO:0009416">
    <property type="term" value="P:response to light stimulus"/>
    <property type="evidence" value="ECO:0007669"/>
    <property type="project" value="TreeGrafter"/>
</dbReference>
<dbReference type="GO" id="GO:0003677">
    <property type="term" value="F:DNA binding"/>
    <property type="evidence" value="ECO:0007669"/>
    <property type="project" value="TreeGrafter"/>
</dbReference>
<feature type="site" description="Electron transfer via tryptophanyl radical" evidence="5">
    <location>
        <position position="366"/>
    </location>
</feature>
<evidence type="ECO:0000313" key="8">
    <source>
        <dbReference type="EMBL" id="MBB1089252.1"/>
    </source>
</evidence>
<dbReference type="Gene3D" id="1.10.579.10">
    <property type="entry name" value="DNA Cyclobutane Dipyrimidine Photolyase, subunit A, domain 3"/>
    <property type="match status" value="1"/>
</dbReference>
<feature type="binding site" evidence="4">
    <location>
        <begin position="379"/>
        <end position="381"/>
    </location>
    <ligand>
        <name>FAD</name>
        <dbReference type="ChEBI" id="CHEBI:57692"/>
    </ligand>
</feature>
<name>A0A7W3YFI6_9GAMM</name>
<evidence type="ECO:0000256" key="5">
    <source>
        <dbReference type="PIRSR" id="PIRSR602081-2"/>
    </source>
</evidence>
<feature type="domain" description="Photolyase/cryptochrome alpha/beta" evidence="7">
    <location>
        <begin position="8"/>
        <end position="137"/>
    </location>
</feature>
<dbReference type="SUPFAM" id="SSF52425">
    <property type="entry name" value="Cryptochrome/photolyase, N-terminal domain"/>
    <property type="match status" value="1"/>
</dbReference>
<evidence type="ECO:0000259" key="7">
    <source>
        <dbReference type="PROSITE" id="PS51645"/>
    </source>
</evidence>
<keyword evidence="9" id="KW-1185">Reference proteome</keyword>
<dbReference type="PANTHER" id="PTHR11455">
    <property type="entry name" value="CRYPTOCHROME"/>
    <property type="match status" value="1"/>
</dbReference>
<feature type="site" description="Electron transfer via tryptophanyl radical" evidence="5">
    <location>
        <position position="312"/>
    </location>
</feature>
<dbReference type="PANTHER" id="PTHR11455:SF9">
    <property type="entry name" value="CRYPTOCHROME CIRCADIAN CLOCK 5 ISOFORM X1"/>
    <property type="match status" value="1"/>
</dbReference>
<feature type="binding site" evidence="4">
    <location>
        <begin position="242"/>
        <end position="246"/>
    </location>
    <ligand>
        <name>FAD</name>
        <dbReference type="ChEBI" id="CHEBI:57692"/>
    </ligand>
</feature>
<comment type="cofactor">
    <cofactor evidence="4">
        <name>FAD</name>
        <dbReference type="ChEBI" id="CHEBI:57692"/>
    </cofactor>
    <text evidence="4">Binds 1 FAD per subunit.</text>
</comment>
<dbReference type="PRINTS" id="PR00147">
    <property type="entry name" value="DNAPHOTLYASE"/>
</dbReference>
<keyword evidence="3 4" id="KW-0274">FAD</keyword>
<dbReference type="Gene3D" id="1.25.40.80">
    <property type="match status" value="1"/>
</dbReference>
<dbReference type="SUPFAM" id="SSF48173">
    <property type="entry name" value="Cryptochrome/photolyase FAD-binding domain"/>
    <property type="match status" value="1"/>
</dbReference>
<comment type="caution">
    <text evidence="8">The sequence shown here is derived from an EMBL/GenBank/DDBJ whole genome shotgun (WGS) entry which is preliminary data.</text>
</comment>
<feature type="binding site" evidence="4">
    <location>
        <position position="230"/>
    </location>
    <ligand>
        <name>FAD</name>
        <dbReference type="ChEBI" id="CHEBI:57692"/>
    </ligand>
</feature>
<evidence type="ECO:0000256" key="1">
    <source>
        <dbReference type="ARBA" id="ARBA00001932"/>
    </source>
</evidence>
<feature type="binding site" evidence="4">
    <location>
        <position position="278"/>
    </location>
    <ligand>
        <name>FAD</name>
        <dbReference type="ChEBI" id="CHEBI:57692"/>
    </ligand>
</feature>
<gene>
    <name evidence="8" type="ORF">H4F99_12260</name>
</gene>
<evidence type="ECO:0000256" key="4">
    <source>
        <dbReference type="PIRSR" id="PIRSR602081-1"/>
    </source>
</evidence>
<dbReference type="InterPro" id="IPR036155">
    <property type="entry name" value="Crypto/Photolyase_N_sf"/>
</dbReference>
<dbReference type="InterPro" id="IPR014729">
    <property type="entry name" value="Rossmann-like_a/b/a_fold"/>
</dbReference>
<reference evidence="8 9" key="1">
    <citation type="submission" date="2020-07" db="EMBL/GenBank/DDBJ databases">
        <authorList>
            <person name="Xu S."/>
            <person name="Li A."/>
        </authorList>
    </citation>
    <scope>NUCLEOTIDE SEQUENCE [LARGE SCALE GENOMIC DNA]</scope>
    <source>
        <strain evidence="8 9">SG-8</strain>
    </source>
</reference>
<accession>A0A7W3YFI6</accession>
<evidence type="ECO:0000256" key="2">
    <source>
        <dbReference type="ARBA" id="ARBA00022630"/>
    </source>
</evidence>
<proteinExistence type="inferred from homology"/>
<dbReference type="GO" id="GO:0003904">
    <property type="term" value="F:deoxyribodipyrimidine photo-lyase activity"/>
    <property type="evidence" value="ECO:0007669"/>
    <property type="project" value="TreeGrafter"/>
</dbReference>
<dbReference type="InterPro" id="IPR006050">
    <property type="entry name" value="DNA_photolyase_N"/>
</dbReference>
<feature type="site" description="Electron transfer via tryptophanyl radical" evidence="5">
    <location>
        <position position="389"/>
    </location>
</feature>
<dbReference type="Pfam" id="PF03441">
    <property type="entry name" value="FAD_binding_7"/>
    <property type="match status" value="1"/>
</dbReference>
<comment type="similarity">
    <text evidence="6">Belongs to the DNA photolyase family.</text>
</comment>
<dbReference type="RefSeq" id="WP_182670027.1">
    <property type="nucleotide sequence ID" value="NZ_JACHTE010000008.1"/>
</dbReference>
<dbReference type="InterPro" id="IPR005101">
    <property type="entry name" value="Cryptochr/Photolyase_FAD-bd"/>
</dbReference>
<dbReference type="Proteomes" id="UP000552587">
    <property type="component" value="Unassembled WGS sequence"/>
</dbReference>
<dbReference type="InterPro" id="IPR036134">
    <property type="entry name" value="Crypto/Photolyase_FAD-like_sf"/>
</dbReference>
<keyword evidence="2 4" id="KW-0285">Flavoprotein</keyword>